<organism evidence="1">
    <name type="scientific">uncultured Desulfobacterium sp</name>
    <dbReference type="NCBI Taxonomy" id="201089"/>
    <lineage>
        <taxon>Bacteria</taxon>
        <taxon>Pseudomonadati</taxon>
        <taxon>Thermodesulfobacteriota</taxon>
        <taxon>Desulfobacteria</taxon>
        <taxon>Desulfobacterales</taxon>
        <taxon>Desulfobacteriaceae</taxon>
        <taxon>Desulfobacterium</taxon>
        <taxon>environmental samples</taxon>
    </lineage>
</organism>
<dbReference type="EMBL" id="OJIN01000033">
    <property type="protein sequence ID" value="SPD72322.1"/>
    <property type="molecule type" value="Genomic_DNA"/>
</dbReference>
<gene>
    <name evidence="1" type="ORF">PITCH_A1280068</name>
</gene>
<sequence>MKSSLAAFFIFSLAAIAIKLISSFREGGWGELAYLGFGNDEVSGGTKWNPL</sequence>
<reference evidence="1" key="1">
    <citation type="submission" date="2018-01" db="EMBL/GenBank/DDBJ databases">
        <authorList>
            <person name="Regsiter A."/>
            <person name="William W."/>
        </authorList>
    </citation>
    <scope>NUCLEOTIDE SEQUENCE</scope>
    <source>
        <strain evidence="1">TRIP AH-1</strain>
    </source>
</reference>
<accession>A0A445MSB7</accession>
<evidence type="ECO:0000313" key="1">
    <source>
        <dbReference type="EMBL" id="SPD72322.1"/>
    </source>
</evidence>
<protein>
    <submittedName>
        <fullName evidence="1">Uncharacterized protein</fullName>
    </submittedName>
</protein>
<name>A0A445MSB7_9BACT</name>
<proteinExistence type="predicted"/>
<dbReference type="AlphaFoldDB" id="A0A445MSB7"/>